<feature type="chain" id="PRO_5001665458" description="DUF4835 domain-containing protein" evidence="1">
    <location>
        <begin position="21"/>
        <end position="301"/>
    </location>
</feature>
<dbReference type="AlphaFoldDB" id="A0A069QKN2"/>
<accession>A0A069QKN2</accession>
<sequence>MKIKIAFLLGLLMVCRGAFAQELRARVTVNASQVQTTETAVFDNLQQAIEQFVNNRQWTHLQFRENERIVCNFNITIQQYNREENRFTCKALIQANRPVYNASYSSVLYNNTDNDFNFDYSQFDQLELNEDNLSNQLTALLAYYAYLIIGLDLDSFAPMGGEDVLQRCMTLVNNAQNLPFAGWKSFDNDRNRFAIINDYLDGRMQPFRQLQYDYYRKGLDEMVNNAERGRVNITTALEEGLKRSKENKPLSLFPQIWTDYKRDELVQVYQGKGTQKEKQAVYDLLFKINASQNNAWEKIKE</sequence>
<dbReference type="eggNOG" id="ENOG502Z7MQ">
    <property type="taxonomic scope" value="Bacteria"/>
</dbReference>
<keyword evidence="3" id="KW-1185">Reference proteome</keyword>
<dbReference type="InterPro" id="IPR032274">
    <property type="entry name" value="DUF4835"/>
</dbReference>
<dbReference type="PATRIC" id="fig|1122985.7.peg.562"/>
<gene>
    <name evidence="2" type="ORF">HMPREF1991_00540</name>
</gene>
<dbReference type="Proteomes" id="UP000027442">
    <property type="component" value="Unassembled WGS sequence"/>
</dbReference>
<evidence type="ECO:0000256" key="1">
    <source>
        <dbReference type="SAM" id="SignalP"/>
    </source>
</evidence>
<dbReference type="Pfam" id="PF16119">
    <property type="entry name" value="DUF4835"/>
    <property type="match status" value="1"/>
</dbReference>
<dbReference type="EMBL" id="JNGW01000017">
    <property type="protein sequence ID" value="KDR53370.1"/>
    <property type="molecule type" value="Genomic_DNA"/>
</dbReference>
<evidence type="ECO:0000313" key="3">
    <source>
        <dbReference type="Proteomes" id="UP000027442"/>
    </source>
</evidence>
<comment type="caution">
    <text evidence="2">The sequence shown here is derived from an EMBL/GenBank/DDBJ whole genome shotgun (WGS) entry which is preliminary data.</text>
</comment>
<evidence type="ECO:0000313" key="2">
    <source>
        <dbReference type="EMBL" id="KDR53370.1"/>
    </source>
</evidence>
<protein>
    <recommendedName>
        <fullName evidence="4">DUF4835 domain-containing protein</fullName>
    </recommendedName>
</protein>
<feature type="signal peptide" evidence="1">
    <location>
        <begin position="1"/>
        <end position="20"/>
    </location>
</feature>
<organism evidence="2 3">
    <name type="scientific">Hoylesella loescheii DSM 19665 = JCM 12249 = ATCC 15930</name>
    <dbReference type="NCBI Taxonomy" id="1122985"/>
    <lineage>
        <taxon>Bacteria</taxon>
        <taxon>Pseudomonadati</taxon>
        <taxon>Bacteroidota</taxon>
        <taxon>Bacteroidia</taxon>
        <taxon>Bacteroidales</taxon>
        <taxon>Prevotellaceae</taxon>
        <taxon>Hoylesella</taxon>
    </lineage>
</organism>
<keyword evidence="1" id="KW-0732">Signal</keyword>
<dbReference type="RefSeq" id="WP_018968126.1">
    <property type="nucleotide sequence ID" value="NZ_KB899221.1"/>
</dbReference>
<evidence type="ECO:0008006" key="4">
    <source>
        <dbReference type="Google" id="ProtNLM"/>
    </source>
</evidence>
<proteinExistence type="predicted"/>
<dbReference type="HOGENOM" id="CLU_080414_0_0_10"/>
<name>A0A069QKN2_HOYLO</name>
<reference evidence="2 3" key="1">
    <citation type="submission" date="2013-08" db="EMBL/GenBank/DDBJ databases">
        <authorList>
            <person name="Weinstock G."/>
            <person name="Sodergren E."/>
            <person name="Wylie T."/>
            <person name="Fulton L."/>
            <person name="Fulton R."/>
            <person name="Fronick C."/>
            <person name="O'Laughlin M."/>
            <person name="Godfrey J."/>
            <person name="Miner T."/>
            <person name="Herter B."/>
            <person name="Appelbaum E."/>
            <person name="Cordes M."/>
            <person name="Lek S."/>
            <person name="Wollam A."/>
            <person name="Pepin K.H."/>
            <person name="Palsikar V.B."/>
            <person name="Mitreva M."/>
            <person name="Wilson R.K."/>
        </authorList>
    </citation>
    <scope>NUCLEOTIDE SEQUENCE [LARGE SCALE GENOMIC DNA]</scope>
    <source>
        <strain evidence="2 3">ATCC 15930</strain>
    </source>
</reference>